<feature type="region of interest" description="Disordered" evidence="1">
    <location>
        <begin position="1"/>
        <end position="110"/>
    </location>
</feature>
<feature type="compositionally biased region" description="Low complexity" evidence="1">
    <location>
        <begin position="62"/>
        <end position="77"/>
    </location>
</feature>
<gene>
    <name evidence="3" type="ORF">GCM10023322_19600</name>
</gene>
<feature type="region of interest" description="Disordered" evidence="1">
    <location>
        <begin position="296"/>
        <end position="330"/>
    </location>
</feature>
<dbReference type="InterPro" id="IPR021454">
    <property type="entry name" value="DUF3105"/>
</dbReference>
<evidence type="ECO:0000256" key="1">
    <source>
        <dbReference type="SAM" id="MobiDB-lite"/>
    </source>
</evidence>
<dbReference type="Proteomes" id="UP001501570">
    <property type="component" value="Unassembled WGS sequence"/>
</dbReference>
<accession>A0ABP9RNK8</accession>
<name>A0ABP9RNK8_9ACTN</name>
<reference evidence="4" key="1">
    <citation type="journal article" date="2019" name="Int. J. Syst. Evol. Microbiol.">
        <title>The Global Catalogue of Microorganisms (GCM) 10K type strain sequencing project: providing services to taxonomists for standard genome sequencing and annotation.</title>
        <authorList>
            <consortium name="The Broad Institute Genomics Platform"/>
            <consortium name="The Broad Institute Genome Sequencing Center for Infectious Disease"/>
            <person name="Wu L."/>
            <person name="Ma J."/>
        </authorList>
    </citation>
    <scope>NUCLEOTIDE SEQUENCE [LARGE SCALE GENOMIC DNA]</scope>
    <source>
        <strain evidence="4">JCM 18304</strain>
    </source>
</reference>
<proteinExistence type="predicted"/>
<organism evidence="3 4">
    <name type="scientific">Rugosimonospora acidiphila</name>
    <dbReference type="NCBI Taxonomy" id="556531"/>
    <lineage>
        <taxon>Bacteria</taxon>
        <taxon>Bacillati</taxon>
        <taxon>Actinomycetota</taxon>
        <taxon>Actinomycetes</taxon>
        <taxon>Micromonosporales</taxon>
        <taxon>Micromonosporaceae</taxon>
        <taxon>Rugosimonospora</taxon>
    </lineage>
</organism>
<keyword evidence="2" id="KW-0472">Membrane</keyword>
<dbReference type="RefSeq" id="WP_345628103.1">
    <property type="nucleotide sequence ID" value="NZ_BAABJQ010000004.1"/>
</dbReference>
<evidence type="ECO:0000313" key="3">
    <source>
        <dbReference type="EMBL" id="GAA5182489.1"/>
    </source>
</evidence>
<feature type="compositionally biased region" description="Basic and acidic residues" evidence="1">
    <location>
        <begin position="29"/>
        <end position="48"/>
    </location>
</feature>
<feature type="compositionally biased region" description="Gly residues" evidence="1">
    <location>
        <begin position="78"/>
        <end position="101"/>
    </location>
</feature>
<evidence type="ECO:0000256" key="2">
    <source>
        <dbReference type="SAM" id="Phobius"/>
    </source>
</evidence>
<keyword evidence="4" id="KW-1185">Reference proteome</keyword>
<sequence>MSISTPQAGGNRRPSSKPAAGGKPAPDASGDKPKADAADARTPTDKPARPAKAARSGATSGSSPRARTTAAERSAGGRATGGRSGGGNRPPTAGRGGGGGRPPITPVKINQGRHWGPVALISSVSLVAAAIVVFAVYEVHQNGRGWQSKADAIQGIVDYRKTETDLLKPAQHAYGKINYPQSPPVGGTHNYNWERCQGDVYPDQIPNENAVHALEHGAVWVTYNPSLPKDEVDQLASKVRGNDFMLMSPYPGLDKPISLQAWGFQLKLDHANDPRIDQFIKDLRVNATMEPGVTCGQDSGSYVTKTGPDPANLGQSGAPAPAGMPSVAGS</sequence>
<dbReference type="Pfam" id="PF11303">
    <property type="entry name" value="DUF3105"/>
    <property type="match status" value="1"/>
</dbReference>
<protein>
    <recommendedName>
        <fullName evidence="5">DUF3105 domain-containing protein</fullName>
    </recommendedName>
</protein>
<keyword evidence="2" id="KW-1133">Transmembrane helix</keyword>
<keyword evidence="2" id="KW-0812">Transmembrane</keyword>
<feature type="transmembrane region" description="Helical" evidence="2">
    <location>
        <begin position="118"/>
        <end position="137"/>
    </location>
</feature>
<dbReference type="EMBL" id="BAABJQ010000004">
    <property type="protein sequence ID" value="GAA5182489.1"/>
    <property type="molecule type" value="Genomic_DNA"/>
</dbReference>
<evidence type="ECO:0000313" key="4">
    <source>
        <dbReference type="Proteomes" id="UP001501570"/>
    </source>
</evidence>
<evidence type="ECO:0008006" key="5">
    <source>
        <dbReference type="Google" id="ProtNLM"/>
    </source>
</evidence>
<feature type="compositionally biased region" description="Low complexity" evidence="1">
    <location>
        <begin position="16"/>
        <end position="28"/>
    </location>
</feature>
<comment type="caution">
    <text evidence="3">The sequence shown here is derived from an EMBL/GenBank/DDBJ whole genome shotgun (WGS) entry which is preliminary data.</text>
</comment>